<protein>
    <submittedName>
        <fullName evidence="2">Uncharacterized protein</fullName>
    </submittedName>
</protein>
<feature type="region of interest" description="Disordered" evidence="1">
    <location>
        <begin position="1"/>
        <end position="278"/>
    </location>
</feature>
<dbReference type="AlphaFoldDB" id="A0AAE1CGJ8"/>
<proteinExistence type="predicted"/>
<feature type="compositionally biased region" description="Low complexity" evidence="1">
    <location>
        <begin position="101"/>
        <end position="114"/>
    </location>
</feature>
<organism evidence="2 3">
    <name type="scientific">Podospora appendiculata</name>
    <dbReference type="NCBI Taxonomy" id="314037"/>
    <lineage>
        <taxon>Eukaryota</taxon>
        <taxon>Fungi</taxon>
        <taxon>Dikarya</taxon>
        <taxon>Ascomycota</taxon>
        <taxon>Pezizomycotina</taxon>
        <taxon>Sordariomycetes</taxon>
        <taxon>Sordariomycetidae</taxon>
        <taxon>Sordariales</taxon>
        <taxon>Podosporaceae</taxon>
        <taxon>Podospora</taxon>
    </lineage>
</organism>
<sequence>MPPPHIPEGTVPVSQFVRVHPPADGGGYYVRSDDWSDYELDQLAGNPYNPSPLPSIDTDSSLNGTPSPRTSPAQNSRGITTRAASHVSDANLTEEDIHTIAAARPGRSSRPAPRTDATGNGGSVQLSLVASGRVGRPATGNVRRARSNQPAARPAVVAAAGESMGDVIDLTEISPEPEPAPRSYNTAPAASNTRPARPSSSRTGPSAQDSRPARPATAVASGSRRRASVKLETPQDHTPTPAHSSSPSPSPAPVDESEAEADSESDLLPPSGEYLNSRLERRDLARRYAETNGDMRAIRNSHPGSRYRTDPAESHRLLLMLGEAANKGQIQLTRFHASRVRTLRATKAKEEARRMEREGEKGLGDVVKTRPTWKRGGGNGRGGRGGRGGGASGVAV</sequence>
<reference evidence="2" key="2">
    <citation type="submission" date="2023-06" db="EMBL/GenBank/DDBJ databases">
        <authorList>
            <consortium name="Lawrence Berkeley National Laboratory"/>
            <person name="Haridas S."/>
            <person name="Hensen N."/>
            <person name="Bonometti L."/>
            <person name="Westerberg I."/>
            <person name="Brannstrom I.O."/>
            <person name="Guillou S."/>
            <person name="Cros-Aarteil S."/>
            <person name="Calhoun S."/>
            <person name="Kuo A."/>
            <person name="Mondo S."/>
            <person name="Pangilinan J."/>
            <person name="Riley R."/>
            <person name="Labutti K."/>
            <person name="Andreopoulos B."/>
            <person name="Lipzen A."/>
            <person name="Chen C."/>
            <person name="Yanf M."/>
            <person name="Daum C."/>
            <person name="Ng V."/>
            <person name="Clum A."/>
            <person name="Steindorff A."/>
            <person name="Ohm R."/>
            <person name="Martin F."/>
            <person name="Silar P."/>
            <person name="Natvig D."/>
            <person name="Lalanne C."/>
            <person name="Gautier V."/>
            <person name="Ament-Velasquez S.L."/>
            <person name="Kruys A."/>
            <person name="Hutchinson M.I."/>
            <person name="Powell A.J."/>
            <person name="Barry K."/>
            <person name="Miller A.N."/>
            <person name="Grigoriev I.V."/>
            <person name="Debuchy R."/>
            <person name="Gladieux P."/>
            <person name="Thoren M.H."/>
            <person name="Johannesson H."/>
        </authorList>
    </citation>
    <scope>NUCLEOTIDE SEQUENCE</scope>
    <source>
        <strain evidence="2">CBS 314.62</strain>
    </source>
</reference>
<dbReference type="EMBL" id="JAULSO010000001">
    <property type="protein sequence ID" value="KAK3693368.1"/>
    <property type="molecule type" value="Genomic_DNA"/>
</dbReference>
<feature type="compositionally biased region" description="Low complexity" evidence="1">
    <location>
        <begin position="150"/>
        <end position="160"/>
    </location>
</feature>
<feature type="compositionally biased region" description="Gly residues" evidence="1">
    <location>
        <begin position="375"/>
        <end position="396"/>
    </location>
</feature>
<accession>A0AAE1CGJ8</accession>
<reference evidence="2" key="1">
    <citation type="journal article" date="2023" name="Mol. Phylogenet. Evol.">
        <title>Genome-scale phylogeny and comparative genomics of the fungal order Sordariales.</title>
        <authorList>
            <person name="Hensen N."/>
            <person name="Bonometti L."/>
            <person name="Westerberg I."/>
            <person name="Brannstrom I.O."/>
            <person name="Guillou S."/>
            <person name="Cros-Aarteil S."/>
            <person name="Calhoun S."/>
            <person name="Haridas S."/>
            <person name="Kuo A."/>
            <person name="Mondo S."/>
            <person name="Pangilinan J."/>
            <person name="Riley R."/>
            <person name="LaButti K."/>
            <person name="Andreopoulos B."/>
            <person name="Lipzen A."/>
            <person name="Chen C."/>
            <person name="Yan M."/>
            <person name="Daum C."/>
            <person name="Ng V."/>
            <person name="Clum A."/>
            <person name="Steindorff A."/>
            <person name="Ohm R.A."/>
            <person name="Martin F."/>
            <person name="Silar P."/>
            <person name="Natvig D.O."/>
            <person name="Lalanne C."/>
            <person name="Gautier V."/>
            <person name="Ament-Velasquez S.L."/>
            <person name="Kruys A."/>
            <person name="Hutchinson M.I."/>
            <person name="Powell A.J."/>
            <person name="Barry K."/>
            <person name="Miller A.N."/>
            <person name="Grigoriev I.V."/>
            <person name="Debuchy R."/>
            <person name="Gladieux P."/>
            <person name="Hiltunen Thoren M."/>
            <person name="Johannesson H."/>
        </authorList>
    </citation>
    <scope>NUCLEOTIDE SEQUENCE</scope>
    <source>
        <strain evidence="2">CBS 314.62</strain>
    </source>
</reference>
<keyword evidence="3" id="KW-1185">Reference proteome</keyword>
<feature type="compositionally biased region" description="Polar residues" evidence="1">
    <location>
        <begin position="57"/>
        <end position="91"/>
    </location>
</feature>
<evidence type="ECO:0000313" key="2">
    <source>
        <dbReference type="EMBL" id="KAK3693368.1"/>
    </source>
</evidence>
<feature type="compositionally biased region" description="Polar residues" evidence="1">
    <location>
        <begin position="183"/>
        <end position="209"/>
    </location>
</feature>
<gene>
    <name evidence="2" type="ORF">B0T22DRAFT_487083</name>
</gene>
<comment type="caution">
    <text evidence="2">The sequence shown here is derived from an EMBL/GenBank/DDBJ whole genome shotgun (WGS) entry which is preliminary data.</text>
</comment>
<feature type="compositionally biased region" description="Acidic residues" evidence="1">
    <location>
        <begin position="255"/>
        <end position="265"/>
    </location>
</feature>
<feature type="compositionally biased region" description="Low complexity" evidence="1">
    <location>
        <begin position="236"/>
        <end position="247"/>
    </location>
</feature>
<evidence type="ECO:0000256" key="1">
    <source>
        <dbReference type="SAM" id="MobiDB-lite"/>
    </source>
</evidence>
<name>A0AAE1CGJ8_9PEZI</name>
<feature type="region of interest" description="Disordered" evidence="1">
    <location>
        <begin position="368"/>
        <end position="396"/>
    </location>
</feature>
<dbReference type="Proteomes" id="UP001270362">
    <property type="component" value="Unassembled WGS sequence"/>
</dbReference>
<evidence type="ECO:0000313" key="3">
    <source>
        <dbReference type="Proteomes" id="UP001270362"/>
    </source>
</evidence>